<dbReference type="InterPro" id="IPR002123">
    <property type="entry name" value="Plipid/glycerol_acylTrfase"/>
</dbReference>
<evidence type="ECO:0000313" key="3">
    <source>
        <dbReference type="EMBL" id="OBK89128.1"/>
    </source>
</evidence>
<dbReference type="Proteomes" id="UP000093712">
    <property type="component" value="Unassembled WGS sequence"/>
</dbReference>
<dbReference type="CDD" id="cd07987">
    <property type="entry name" value="LPLAT_MGAT-like"/>
    <property type="match status" value="1"/>
</dbReference>
<feature type="domain" description="Phospholipid/glycerol acyltransferase" evidence="2">
    <location>
        <begin position="54"/>
        <end position="171"/>
    </location>
</feature>
<dbReference type="GO" id="GO:0016746">
    <property type="term" value="F:acyltransferase activity"/>
    <property type="evidence" value="ECO:0007669"/>
    <property type="project" value="UniProtKB-KW"/>
</dbReference>
<dbReference type="PANTHER" id="PTHR22753:SF14">
    <property type="entry name" value="MONOACYLGLYCEROL_DIACYLGLYCEROL O-ACYLTRANSFERASE"/>
    <property type="match status" value="1"/>
</dbReference>
<dbReference type="EMBL" id="LZME01000011">
    <property type="protein sequence ID" value="OBK89128.1"/>
    <property type="molecule type" value="Genomic_DNA"/>
</dbReference>
<evidence type="ECO:0000313" key="4">
    <source>
        <dbReference type="Proteomes" id="UP000093712"/>
    </source>
</evidence>
<comment type="caution">
    <text evidence="3">The sequence shown here is derived from an EMBL/GenBank/DDBJ whole genome shotgun (WGS) entry which is preliminary data.</text>
</comment>
<proteinExistence type="predicted"/>
<evidence type="ECO:0000259" key="2">
    <source>
        <dbReference type="SMART" id="SM00563"/>
    </source>
</evidence>
<dbReference type="Pfam" id="PF01553">
    <property type="entry name" value="Acyltransferase"/>
    <property type="match status" value="1"/>
</dbReference>
<reference evidence="3 4" key="1">
    <citation type="submission" date="2016-06" db="EMBL/GenBank/DDBJ databases">
        <authorList>
            <person name="Sutton G."/>
            <person name="Brinkac L."/>
            <person name="Sanka R."/>
            <person name="Adams M."/>
            <person name="Lau E."/>
            <person name="Garcia-Basteiro A."/>
            <person name="Lopez-Varela E."/>
            <person name="Palencia S."/>
        </authorList>
    </citation>
    <scope>NUCLEOTIDE SEQUENCE [LARGE SCALE GENOMIC DNA]</scope>
    <source>
        <strain evidence="3 4">1211594.5</strain>
    </source>
</reference>
<dbReference type="SUPFAM" id="SSF69593">
    <property type="entry name" value="Glycerol-3-phosphate (1)-acyltransferase"/>
    <property type="match status" value="1"/>
</dbReference>
<name>A0AA91F396_9MYCO</name>
<dbReference type="AlphaFoldDB" id="A0AA91F396"/>
<evidence type="ECO:0000256" key="1">
    <source>
        <dbReference type="SAM" id="MobiDB-lite"/>
    </source>
</evidence>
<keyword evidence="3" id="KW-0012">Acyltransferase</keyword>
<dbReference type="PANTHER" id="PTHR22753">
    <property type="entry name" value="TRANSMEMBRANE PROTEIN 68"/>
    <property type="match status" value="1"/>
</dbReference>
<gene>
    <name evidence="3" type="ORF">A5649_13855</name>
</gene>
<sequence>MHVLLDTDAILNHPPRVEAMRRAVEAVADAVTPVVEAYRPYVEGLENLPADGRFLLVGNHTQTSVEALLVPFHVRRAIGKRVRSLTDRQFGRMRGPARDLLAAAGALVGAPEPVRELMRRNEPILVFPGGGREIPKFKGEEYTLRWQGRAGFARLAVEHDYPIVPVGLVGGDDVYRSLSRRGGSWERFSTAVSRRLSGPPDMVMPLQHGIGPTLIPRPQRMYLRFGAPIETTKPARVSSEKWVATVREKAQQSLEGILADLLDVRAEDPYRHLNPLAWRQAISPPEAAVPQSPASSGLPASR</sequence>
<feature type="region of interest" description="Disordered" evidence="1">
    <location>
        <begin position="282"/>
        <end position="302"/>
    </location>
</feature>
<protein>
    <submittedName>
        <fullName evidence="3">Glycerol acyltransferase</fullName>
    </submittedName>
</protein>
<dbReference type="GO" id="GO:0016020">
    <property type="term" value="C:membrane"/>
    <property type="evidence" value="ECO:0007669"/>
    <property type="project" value="TreeGrafter"/>
</dbReference>
<keyword evidence="3" id="KW-0808">Transferase</keyword>
<accession>A0AA91F396</accession>
<dbReference type="SMART" id="SM00563">
    <property type="entry name" value="PlsC"/>
    <property type="match status" value="1"/>
</dbReference>
<organism evidence="3 4">
    <name type="scientific">Mycolicibacter heraklionensis</name>
    <dbReference type="NCBI Taxonomy" id="512402"/>
    <lineage>
        <taxon>Bacteria</taxon>
        <taxon>Bacillati</taxon>
        <taxon>Actinomycetota</taxon>
        <taxon>Actinomycetes</taxon>
        <taxon>Mycobacteriales</taxon>
        <taxon>Mycobacteriaceae</taxon>
        <taxon>Mycolicibacter</taxon>
    </lineage>
</organism>
<dbReference type="RefSeq" id="WP_065038797.1">
    <property type="nucleotide sequence ID" value="NZ_LZME01000011.1"/>
</dbReference>